<feature type="region of interest" description="Disordered" evidence="1">
    <location>
        <begin position="516"/>
        <end position="542"/>
    </location>
</feature>
<protein>
    <submittedName>
        <fullName evidence="2">Uncharacterized protein</fullName>
    </submittedName>
</protein>
<sequence>MKNSGKGAKLHEGSSSSNEDIEMSLPTKSMVDELRTWMDTRIQERLEAFNENVQSGPPMVQTDDTAPLLLQILNDENSKMKKLEQAVSNTEQFTQNIATLFQGITQGNTTWGIEIGQGSGHVGENQPHVGENQPQIKIVVTNLEIPIGYSINPVTRPKEGPNNANPNILIIEPPRVEQPRVEQPITEPPRMEQPWVEQPRMEPPRVEPPRFEQPRMEPPRVEPSRFEASIYLVCCIACKFYQFLGGNGRKIPVPLCQIRPPQESMAVDADPFPVVDVNTTSVDFSSLMPSKNLCVKTNKSKVNLLQVFCPQEKQLIQATQGMSNLKIDRSVTSNRYNSAKSYGKSTSIQGNNVHINKGKSVAYPNEEPTFSYKEILRKEPLKPRQENSEDDTICERCSHILAKCFTKTKEEDSERQREPRIGAKAPEYLKGPYIQKEDTTNTLAKDTAIPIMKNGIGHRMQSTITKPYQGKEPEKTRNDHKRLEKGSENTESEKVKTSYVPILPQNYQTVQVWFGRKKRSPRGRKEAQDNSIKVEQSQETPMENMQVGLTEDVEDIEDIENIKGIEDLEGIEDIEVVENFEGIEDIDGIEVEGTKDIEEIEELEAMDCTETDEVHEIKAEKPEIELEEPKNGQMIICNAITIPREFIATSWVQREEDARGATPILLADDEECQDTEIDQNGNPSRVTVGPEEPLTMEDLFKLSQNLEETKIRPEIENGLNYYVEDVE</sequence>
<name>A0A2N9ILE8_FAGSY</name>
<reference evidence="2" key="1">
    <citation type="submission" date="2018-02" db="EMBL/GenBank/DDBJ databases">
        <authorList>
            <person name="Cohen D.B."/>
            <person name="Kent A.D."/>
        </authorList>
    </citation>
    <scope>NUCLEOTIDE SEQUENCE</scope>
</reference>
<dbReference type="AlphaFoldDB" id="A0A2N9ILE8"/>
<feature type="region of interest" description="Disordered" evidence="1">
    <location>
        <begin position="1"/>
        <end position="23"/>
    </location>
</feature>
<feature type="compositionally biased region" description="Basic and acidic residues" evidence="1">
    <location>
        <begin position="199"/>
        <end position="220"/>
    </location>
</feature>
<organism evidence="2">
    <name type="scientific">Fagus sylvatica</name>
    <name type="common">Beechnut</name>
    <dbReference type="NCBI Taxonomy" id="28930"/>
    <lineage>
        <taxon>Eukaryota</taxon>
        <taxon>Viridiplantae</taxon>
        <taxon>Streptophyta</taxon>
        <taxon>Embryophyta</taxon>
        <taxon>Tracheophyta</taxon>
        <taxon>Spermatophyta</taxon>
        <taxon>Magnoliopsida</taxon>
        <taxon>eudicotyledons</taxon>
        <taxon>Gunneridae</taxon>
        <taxon>Pentapetalae</taxon>
        <taxon>rosids</taxon>
        <taxon>fabids</taxon>
        <taxon>Fagales</taxon>
        <taxon>Fagaceae</taxon>
        <taxon>Fagus</taxon>
    </lineage>
</organism>
<dbReference type="EMBL" id="OIVN01006104">
    <property type="protein sequence ID" value="SPD25114.1"/>
    <property type="molecule type" value="Genomic_DNA"/>
</dbReference>
<evidence type="ECO:0000313" key="2">
    <source>
        <dbReference type="EMBL" id="SPD25114.1"/>
    </source>
</evidence>
<accession>A0A2N9ILE8</accession>
<feature type="region of interest" description="Disordered" evidence="1">
    <location>
        <begin position="183"/>
        <end position="220"/>
    </location>
</feature>
<feature type="compositionally biased region" description="Polar residues" evidence="1">
    <location>
        <begin position="529"/>
        <end position="542"/>
    </location>
</feature>
<feature type="compositionally biased region" description="Basic and acidic residues" evidence="1">
    <location>
        <begin position="469"/>
        <end position="495"/>
    </location>
</feature>
<feature type="region of interest" description="Disordered" evidence="1">
    <location>
        <begin position="463"/>
        <end position="495"/>
    </location>
</feature>
<evidence type="ECO:0000256" key="1">
    <source>
        <dbReference type="SAM" id="MobiDB-lite"/>
    </source>
</evidence>
<proteinExistence type="predicted"/>
<gene>
    <name evidence="2" type="ORF">FSB_LOCUS52996</name>
</gene>